<feature type="domain" description="ABC transporter" evidence="6">
    <location>
        <begin position="8"/>
        <end position="246"/>
    </location>
</feature>
<dbReference type="RefSeq" id="WP_146951785.1">
    <property type="nucleotide sequence ID" value="NZ_BAABBJ010000015.1"/>
</dbReference>
<dbReference type="Pfam" id="PF00005">
    <property type="entry name" value="ABC_tran"/>
    <property type="match status" value="1"/>
</dbReference>
<dbReference type="InterPro" id="IPR050319">
    <property type="entry name" value="ABC_transp_ATP-bind"/>
</dbReference>
<feature type="region of interest" description="Disordered" evidence="5">
    <location>
        <begin position="61"/>
        <end position="80"/>
    </location>
</feature>
<evidence type="ECO:0000313" key="8">
    <source>
        <dbReference type="Proteomes" id="UP000321798"/>
    </source>
</evidence>
<protein>
    <submittedName>
        <fullName evidence="7">Peptide ABC transporter ATP-binding protein</fullName>
    </submittedName>
</protein>
<dbReference type="SMART" id="SM00382">
    <property type="entry name" value="AAA"/>
    <property type="match status" value="1"/>
</dbReference>
<keyword evidence="2" id="KW-0813">Transport</keyword>
<dbReference type="PROSITE" id="PS50893">
    <property type="entry name" value="ABC_TRANSPORTER_2"/>
    <property type="match status" value="1"/>
</dbReference>
<keyword evidence="3" id="KW-0547">Nucleotide-binding</keyword>
<sequence>MSGTDGVLEAKDVWAAYGSTPVLQGVDLTVRPGESIGLLGRSGIGKSTLVELLAGAARPDRGSVTFGGRSTHKPPRRDRKSVRARLRTVHQNALVGIDPLHTVERVLTGALGDARSAGRSTGRDVDEVLALLDLPIGYATRRVATLSGGERQRLALAHAVATRPEVVLLDEPLTAVDPGMRDELADRLGELVGAEGIGLLVASHDLRLLDRLTRHVHVLADGRLVEHGPLRDVLADPQHEDTRALVAALGHTVRVPA</sequence>
<dbReference type="PANTHER" id="PTHR43776">
    <property type="entry name" value="TRANSPORT ATP-BINDING PROTEIN"/>
    <property type="match status" value="1"/>
</dbReference>
<dbReference type="InterPro" id="IPR003439">
    <property type="entry name" value="ABC_transporter-like_ATP-bd"/>
</dbReference>
<dbReference type="GO" id="GO:0055085">
    <property type="term" value="P:transmembrane transport"/>
    <property type="evidence" value="ECO:0007669"/>
    <property type="project" value="UniProtKB-ARBA"/>
</dbReference>
<comment type="caution">
    <text evidence="7">The sequence shown here is derived from an EMBL/GenBank/DDBJ whole genome shotgun (WGS) entry which is preliminary data.</text>
</comment>
<keyword evidence="8" id="KW-1185">Reference proteome</keyword>
<dbReference type="Gene3D" id="3.40.50.300">
    <property type="entry name" value="P-loop containing nucleotide triphosphate hydrolases"/>
    <property type="match status" value="1"/>
</dbReference>
<organism evidence="7 8">
    <name type="scientific">Cellulomonas soli</name>
    <dbReference type="NCBI Taxonomy" id="931535"/>
    <lineage>
        <taxon>Bacteria</taxon>
        <taxon>Bacillati</taxon>
        <taxon>Actinomycetota</taxon>
        <taxon>Actinomycetes</taxon>
        <taxon>Micrococcales</taxon>
        <taxon>Cellulomonadaceae</taxon>
        <taxon>Cellulomonas</taxon>
    </lineage>
</organism>
<accession>A0A512P9Z2</accession>
<evidence type="ECO:0000256" key="3">
    <source>
        <dbReference type="ARBA" id="ARBA00022741"/>
    </source>
</evidence>
<dbReference type="GO" id="GO:0005524">
    <property type="term" value="F:ATP binding"/>
    <property type="evidence" value="ECO:0007669"/>
    <property type="project" value="UniProtKB-KW"/>
</dbReference>
<proteinExistence type="inferred from homology"/>
<feature type="compositionally biased region" description="Basic residues" evidence="5">
    <location>
        <begin position="70"/>
        <end position="80"/>
    </location>
</feature>
<evidence type="ECO:0000313" key="7">
    <source>
        <dbReference type="EMBL" id="GEP68024.1"/>
    </source>
</evidence>
<evidence type="ECO:0000256" key="2">
    <source>
        <dbReference type="ARBA" id="ARBA00022448"/>
    </source>
</evidence>
<gene>
    <name evidence="7" type="ORF">CSO01_07390</name>
</gene>
<evidence type="ECO:0000256" key="4">
    <source>
        <dbReference type="ARBA" id="ARBA00022840"/>
    </source>
</evidence>
<dbReference type="PANTHER" id="PTHR43776:SF7">
    <property type="entry name" value="D,D-DIPEPTIDE TRANSPORT ATP-BINDING PROTEIN DDPF-RELATED"/>
    <property type="match status" value="1"/>
</dbReference>
<dbReference type="InterPro" id="IPR027417">
    <property type="entry name" value="P-loop_NTPase"/>
</dbReference>
<dbReference type="EMBL" id="BKAL01000002">
    <property type="protein sequence ID" value="GEP68024.1"/>
    <property type="molecule type" value="Genomic_DNA"/>
</dbReference>
<dbReference type="InterPro" id="IPR003593">
    <property type="entry name" value="AAA+_ATPase"/>
</dbReference>
<dbReference type="OrthoDB" id="3723992at2"/>
<dbReference type="AlphaFoldDB" id="A0A512P9Z2"/>
<dbReference type="SUPFAM" id="SSF52540">
    <property type="entry name" value="P-loop containing nucleoside triphosphate hydrolases"/>
    <property type="match status" value="1"/>
</dbReference>
<evidence type="ECO:0000256" key="5">
    <source>
        <dbReference type="SAM" id="MobiDB-lite"/>
    </source>
</evidence>
<evidence type="ECO:0000256" key="1">
    <source>
        <dbReference type="ARBA" id="ARBA00005417"/>
    </source>
</evidence>
<reference evidence="7 8" key="1">
    <citation type="submission" date="2019-07" db="EMBL/GenBank/DDBJ databases">
        <title>Whole genome shotgun sequence of Cellulomonas soli NBRC 109434.</title>
        <authorList>
            <person name="Hosoyama A."/>
            <person name="Uohara A."/>
            <person name="Ohji S."/>
            <person name="Ichikawa N."/>
        </authorList>
    </citation>
    <scope>NUCLEOTIDE SEQUENCE [LARGE SCALE GENOMIC DNA]</scope>
    <source>
        <strain evidence="7 8">NBRC 109434</strain>
    </source>
</reference>
<keyword evidence="4 7" id="KW-0067">ATP-binding</keyword>
<dbReference type="GO" id="GO:0016887">
    <property type="term" value="F:ATP hydrolysis activity"/>
    <property type="evidence" value="ECO:0007669"/>
    <property type="project" value="InterPro"/>
</dbReference>
<name>A0A512P9Z2_9CELL</name>
<dbReference type="Proteomes" id="UP000321798">
    <property type="component" value="Unassembled WGS sequence"/>
</dbReference>
<evidence type="ECO:0000259" key="6">
    <source>
        <dbReference type="PROSITE" id="PS50893"/>
    </source>
</evidence>
<comment type="similarity">
    <text evidence="1">Belongs to the ABC transporter superfamily.</text>
</comment>